<accession>W1UYI1</accession>
<name>W1UYI1_9FIRM</name>
<sequence length="331" mass="33901">MPLPLLLIAGAAVAGTIGVGKTIDAISTQNKANDINDDAQSIVDYAKSKMSFARVASGESLSLLGECKVKILNSSIYNFVNEFSKVTNVETDNSVDTSFELVIDEKELEELKELSVIASSLAKGAAGGVVSGAVTAFGAYSAAGILASASTGTAIATLSGAAATNATLAFFGGGSIAAGGLGIAGGTAVLGGLVAAPALVILGVVASSKANANLEDARSNLAKAKAFDSEIDLAVTECASIRRGADMLNRFLISLNSIFAPLVFEMTDIINRKGTDFSLYSDGDKQIFRKAGTLARTIKSILNIAILNDDGKHDSNSIAQLEAIKKESNLV</sequence>
<reference evidence="1 2" key="1">
    <citation type="submission" date="2013-12" db="EMBL/GenBank/DDBJ databases">
        <title>A Varibaculum cambriense genome reconstructed from a premature infant gut community with otherwise low bacterial novelty that shifts toward anaerobic metabolism during the third week of life.</title>
        <authorList>
            <person name="Brown C.T."/>
            <person name="Sharon I."/>
            <person name="Thomas B.C."/>
            <person name="Castelle C.J."/>
            <person name="Morowitz M.J."/>
            <person name="Banfield J.F."/>
        </authorList>
    </citation>
    <scope>NUCLEOTIDE SEQUENCE [LARGE SCALE GENOMIC DNA]</scope>
    <source>
        <strain evidence="2">DORA_11</strain>
    </source>
</reference>
<gene>
    <name evidence="1" type="ORF">Q619_VDC00542G0013</name>
</gene>
<dbReference type="EMBL" id="AZMJ01000542">
    <property type="protein sequence ID" value="ETI98545.1"/>
    <property type="molecule type" value="Genomic_DNA"/>
</dbReference>
<dbReference type="PATRIC" id="fig|1403949.3.peg.926"/>
<comment type="caution">
    <text evidence="1">The sequence shown here is derived from an EMBL/GenBank/DDBJ whole genome shotgun (WGS) entry which is preliminary data.</text>
</comment>
<protein>
    <submittedName>
        <fullName evidence="1">Uncharacterized protein</fullName>
    </submittedName>
</protein>
<dbReference type="AlphaFoldDB" id="W1UYI1"/>
<organism evidence="1 2">
    <name type="scientific">Veillonella dispar DORA_11</name>
    <dbReference type="NCBI Taxonomy" id="1403949"/>
    <lineage>
        <taxon>Bacteria</taxon>
        <taxon>Bacillati</taxon>
        <taxon>Bacillota</taxon>
        <taxon>Negativicutes</taxon>
        <taxon>Veillonellales</taxon>
        <taxon>Veillonellaceae</taxon>
        <taxon>Veillonella</taxon>
    </lineage>
</organism>
<evidence type="ECO:0000313" key="2">
    <source>
        <dbReference type="Proteomes" id="UP000018855"/>
    </source>
</evidence>
<dbReference type="Proteomes" id="UP000018855">
    <property type="component" value="Unassembled WGS sequence"/>
</dbReference>
<evidence type="ECO:0000313" key="1">
    <source>
        <dbReference type="EMBL" id="ETI98545.1"/>
    </source>
</evidence>
<proteinExistence type="predicted"/>